<dbReference type="CDD" id="cd17646">
    <property type="entry name" value="A_NRPS_AB3403-like"/>
    <property type="match status" value="1"/>
</dbReference>
<dbReference type="Pfam" id="PF00550">
    <property type="entry name" value="PP-binding"/>
    <property type="match status" value="1"/>
</dbReference>
<dbReference type="FunFam" id="3.40.50.12780:FF:000012">
    <property type="entry name" value="Non-ribosomal peptide synthetase"/>
    <property type="match status" value="1"/>
</dbReference>
<evidence type="ECO:0000313" key="5">
    <source>
        <dbReference type="EMBL" id="SNT72632.1"/>
    </source>
</evidence>
<dbReference type="InterPro" id="IPR036736">
    <property type="entry name" value="ACP-like_sf"/>
</dbReference>
<dbReference type="InterPro" id="IPR001031">
    <property type="entry name" value="Thioesterase"/>
</dbReference>
<organism evidence="5 6">
    <name type="scientific">Paracoccus seriniphilus</name>
    <dbReference type="NCBI Taxonomy" id="184748"/>
    <lineage>
        <taxon>Bacteria</taxon>
        <taxon>Pseudomonadati</taxon>
        <taxon>Pseudomonadota</taxon>
        <taxon>Alphaproteobacteria</taxon>
        <taxon>Rhodobacterales</taxon>
        <taxon>Paracoccaceae</taxon>
        <taxon>Paracoccus</taxon>
    </lineage>
</organism>
<dbReference type="GO" id="GO:0047527">
    <property type="term" value="F:2,3-dihydroxybenzoate-serine ligase activity"/>
    <property type="evidence" value="ECO:0007669"/>
    <property type="project" value="TreeGrafter"/>
</dbReference>
<dbReference type="InterPro" id="IPR020806">
    <property type="entry name" value="PKS_PP-bd"/>
</dbReference>
<evidence type="ECO:0000259" key="4">
    <source>
        <dbReference type="PROSITE" id="PS50075"/>
    </source>
</evidence>
<dbReference type="Pfam" id="PF00501">
    <property type="entry name" value="AMP-binding"/>
    <property type="match status" value="1"/>
</dbReference>
<dbReference type="Pfam" id="PF00668">
    <property type="entry name" value="Condensation"/>
    <property type="match status" value="1"/>
</dbReference>
<evidence type="ECO:0000256" key="1">
    <source>
        <dbReference type="ARBA" id="ARBA00001957"/>
    </source>
</evidence>
<dbReference type="SUPFAM" id="SSF52777">
    <property type="entry name" value="CoA-dependent acyltransferases"/>
    <property type="match status" value="2"/>
</dbReference>
<dbReference type="Pfam" id="PF13193">
    <property type="entry name" value="AMP-binding_C"/>
    <property type="match status" value="1"/>
</dbReference>
<dbReference type="InterPro" id="IPR010071">
    <property type="entry name" value="AA_adenyl_dom"/>
</dbReference>
<dbReference type="SUPFAM" id="SSF56801">
    <property type="entry name" value="Acetyl-CoA synthetase-like"/>
    <property type="match status" value="1"/>
</dbReference>
<keyword evidence="2" id="KW-0596">Phosphopantetheine</keyword>
<dbReference type="FunFam" id="3.40.50.980:FF:000002">
    <property type="entry name" value="Enterobactin synthetase component F"/>
    <property type="match status" value="1"/>
</dbReference>
<dbReference type="GO" id="GO:0043041">
    <property type="term" value="P:amino acid activation for nonribosomal peptide biosynthetic process"/>
    <property type="evidence" value="ECO:0007669"/>
    <property type="project" value="TreeGrafter"/>
</dbReference>
<dbReference type="Proteomes" id="UP000198307">
    <property type="component" value="Unassembled WGS sequence"/>
</dbReference>
<dbReference type="InterPro" id="IPR020845">
    <property type="entry name" value="AMP-binding_CS"/>
</dbReference>
<dbReference type="SMART" id="SM00823">
    <property type="entry name" value="PKS_PP"/>
    <property type="match status" value="1"/>
</dbReference>
<dbReference type="GO" id="GO:0009366">
    <property type="term" value="C:enterobactin synthetase complex"/>
    <property type="evidence" value="ECO:0007669"/>
    <property type="project" value="TreeGrafter"/>
</dbReference>
<dbReference type="Gene3D" id="3.30.300.30">
    <property type="match status" value="1"/>
</dbReference>
<accession>A0A239PRT1</accession>
<dbReference type="Gene3D" id="3.40.50.12780">
    <property type="entry name" value="N-terminal domain of ligase-like"/>
    <property type="match status" value="1"/>
</dbReference>
<dbReference type="PROSITE" id="PS00455">
    <property type="entry name" value="AMP_BINDING"/>
    <property type="match status" value="1"/>
</dbReference>
<dbReference type="InterPro" id="IPR009081">
    <property type="entry name" value="PP-bd_ACP"/>
</dbReference>
<comment type="cofactor">
    <cofactor evidence="1">
        <name>pantetheine 4'-phosphate</name>
        <dbReference type="ChEBI" id="CHEBI:47942"/>
    </cofactor>
</comment>
<dbReference type="InterPro" id="IPR042099">
    <property type="entry name" value="ANL_N_sf"/>
</dbReference>
<keyword evidence="3" id="KW-0597">Phosphoprotein</keyword>
<dbReference type="RefSeq" id="WP_089343430.1">
    <property type="nucleotide sequence ID" value="NZ_CP067129.1"/>
</dbReference>
<gene>
    <name evidence="5" type="ORF">SAMN05444959_103130</name>
</gene>
<dbReference type="GO" id="GO:0031177">
    <property type="term" value="F:phosphopantetheine binding"/>
    <property type="evidence" value="ECO:0007669"/>
    <property type="project" value="InterPro"/>
</dbReference>
<reference evidence="5 6" key="1">
    <citation type="submission" date="2017-07" db="EMBL/GenBank/DDBJ databases">
        <authorList>
            <person name="Sun Z.S."/>
            <person name="Albrecht U."/>
            <person name="Echele G."/>
            <person name="Lee C.C."/>
        </authorList>
    </citation>
    <scope>NUCLEOTIDE SEQUENCE [LARGE SCALE GENOMIC DNA]</scope>
    <source>
        <strain evidence="5 6">DSM 14827</strain>
    </source>
</reference>
<dbReference type="GO" id="GO:0009239">
    <property type="term" value="P:enterobactin biosynthetic process"/>
    <property type="evidence" value="ECO:0007669"/>
    <property type="project" value="TreeGrafter"/>
</dbReference>
<dbReference type="InterPro" id="IPR029058">
    <property type="entry name" value="AB_hydrolase_fold"/>
</dbReference>
<dbReference type="OrthoDB" id="9803968at2"/>
<dbReference type="GO" id="GO:0005829">
    <property type="term" value="C:cytosol"/>
    <property type="evidence" value="ECO:0007669"/>
    <property type="project" value="TreeGrafter"/>
</dbReference>
<dbReference type="NCBIfam" id="TIGR01733">
    <property type="entry name" value="AA-adenyl-dom"/>
    <property type="match status" value="1"/>
</dbReference>
<dbReference type="InterPro" id="IPR001242">
    <property type="entry name" value="Condensation_dom"/>
</dbReference>
<keyword evidence="6" id="KW-1185">Reference proteome</keyword>
<proteinExistence type="predicted"/>
<dbReference type="EMBL" id="FZQB01000003">
    <property type="protein sequence ID" value="SNT72632.1"/>
    <property type="molecule type" value="Genomic_DNA"/>
</dbReference>
<dbReference type="SUPFAM" id="SSF53474">
    <property type="entry name" value="alpha/beta-Hydrolases"/>
    <property type="match status" value="1"/>
</dbReference>
<evidence type="ECO:0000256" key="2">
    <source>
        <dbReference type="ARBA" id="ARBA00022450"/>
    </source>
</evidence>
<name>A0A239PRT1_9RHOB</name>
<dbReference type="FunFam" id="3.40.50.980:FF:000001">
    <property type="entry name" value="Non-ribosomal peptide synthetase"/>
    <property type="match status" value="1"/>
</dbReference>
<feature type="domain" description="Carrier" evidence="4">
    <location>
        <begin position="952"/>
        <end position="1028"/>
    </location>
</feature>
<dbReference type="InterPro" id="IPR045851">
    <property type="entry name" value="AMP-bd_C_sf"/>
</dbReference>
<dbReference type="Gene3D" id="3.30.559.10">
    <property type="entry name" value="Chloramphenicol acetyltransferase-like domain"/>
    <property type="match status" value="1"/>
</dbReference>
<dbReference type="Gene3D" id="3.30.559.30">
    <property type="entry name" value="Nonribosomal peptide synthetase, condensation domain"/>
    <property type="match status" value="1"/>
</dbReference>
<evidence type="ECO:0000256" key="3">
    <source>
        <dbReference type="ARBA" id="ARBA00022553"/>
    </source>
</evidence>
<protein>
    <submittedName>
        <fullName evidence="5">Enterobactin synthetase component F</fullName>
    </submittedName>
</protein>
<dbReference type="PANTHER" id="PTHR45527">
    <property type="entry name" value="NONRIBOSOMAL PEPTIDE SYNTHETASE"/>
    <property type="match status" value="1"/>
</dbReference>
<dbReference type="Gene3D" id="3.40.50.1820">
    <property type="entry name" value="alpha/beta hydrolase"/>
    <property type="match status" value="1"/>
</dbReference>
<sequence>MTELHPIQPAATTTSLCAAQEGLWFAQRLDPENPLFNTGQFIELDGPLDLDAFRRAHAAAMAEAEVLRLRIVMQDGEPQQRLDGHLPELEVVDLRNAADGFSRARAAMDRDSARPCDPTCDPLARFVLYRLSDTHHLWYERIHHLAIDGYGMVLVTNRVAALYGERLGRKPAPALAPYHDVIEADLAYRDSKEFIRDREAWLGRCRDLGTAASPNPRAAEVPSAHHFHRIQQDVPAPTVSLLMQRAQDLRLPWPDMLTLLSGAYLRRVSPDGDAIFGLPFMARFGTGAARVPCMWMNVLPHALGLDEDAPLDQALTAGAKQLAAERRIGRYRSEVLRRDLGRTRIEERLYGPLINVQPYDVAPVFDGLDSRLHILNAGPVDDLTVSYRGNGKSGLTLEIDANPALYPLEEVRAHLQRLLAFLSGALQADRLGDVPTLTGPEEGKLVHDLNATDHPVPQTTLSALIENRLLMHPRSEAVRADGASMSYGDLDRRSRALAEALVARGAGKDRIVAVALDRSLDLAVALVAVLRAGAAYVPLDPQQPPERLKALIEQTDAIALLAREDIDCAGAITPYDPDQWPRTPANTPLPRPAPDDLAYVLFTSGSTGAPKGVMIEHRAIVNRLLWMREHYDFSADDRILQKTPTTFDVSVWELFLPYLCGGTLVFADPDAHRDPAQIARLIRREGISVCHFVPSMLAAFLNHPDSEGIRMRQVFCSGEELTPKHRDRFHARIRAELHNLYGPTEAAVDVTFWAADRSDDSAPVPIGHPVWNTRCHILDGALRPVPQGVTGQLYLGGIQLARGYLGRDDLTAERFLPDPFRPGERLYATGDLARYRADGAITYLGRNDHQIKIRGMRVELGEIEHALRELPGIREALVIADDSTGAQQLIGHVLAGKEFDKIAALRRLERHLPAHMIPSDLIRLDSFPTTANGKLDRKALPRPARQDLQGTPAETEMEKQLAALYSDILQLDRIPPREADFFGLGGDSLSAVQLQLELEKTLGQDLSLGQIFETPRIHALARALEDQDAAQGGLGAIFPLVSGDAKQAPVVFLHPAGGLGWGYRTLAQKLSRVFPGPMFAIQSPMLTGAPMPETLAELCRHYADLIMAETPCQTIHLIGWSLGGILAQEIAVELLSQGRRPGVVALLDAYPAEAWRAEPQPDPVTALRALLAIAGHDPDAHPELDTRSKVVRFLKDNSRLLGALPRDVLDAVVELVSGTNLLMRKHTHRSYAGRLTHLRAGHDHAGRGFTPTLWQPHCAELASFDLPCLHKDMVSPAQAPAIAEILSGSESQTT</sequence>
<dbReference type="InterPro" id="IPR025110">
    <property type="entry name" value="AMP-bd_C"/>
</dbReference>
<dbReference type="SUPFAM" id="SSF47336">
    <property type="entry name" value="ACP-like"/>
    <property type="match status" value="1"/>
</dbReference>
<dbReference type="PROSITE" id="PS50075">
    <property type="entry name" value="CARRIER"/>
    <property type="match status" value="1"/>
</dbReference>
<dbReference type="InterPro" id="IPR000873">
    <property type="entry name" value="AMP-dep_synth/lig_dom"/>
</dbReference>
<dbReference type="PANTHER" id="PTHR45527:SF1">
    <property type="entry name" value="FATTY ACID SYNTHASE"/>
    <property type="match status" value="1"/>
</dbReference>
<evidence type="ECO:0000313" key="6">
    <source>
        <dbReference type="Proteomes" id="UP000198307"/>
    </source>
</evidence>
<dbReference type="Pfam" id="PF00975">
    <property type="entry name" value="Thioesterase"/>
    <property type="match status" value="1"/>
</dbReference>
<dbReference type="FunFam" id="2.30.38.10:FF:000001">
    <property type="entry name" value="Non-ribosomal peptide synthetase PvdI"/>
    <property type="match status" value="1"/>
</dbReference>
<dbReference type="InterPro" id="IPR023213">
    <property type="entry name" value="CAT-like_dom_sf"/>
</dbReference>